<comment type="caution">
    <text evidence="9">The sequence shown here is derived from an EMBL/GenBank/DDBJ whole genome shotgun (WGS) entry which is preliminary data.</text>
</comment>
<dbReference type="SUPFAM" id="SSF56112">
    <property type="entry name" value="Protein kinase-like (PK-like)"/>
    <property type="match status" value="1"/>
</dbReference>
<evidence type="ECO:0000256" key="7">
    <source>
        <dbReference type="PROSITE-ProRule" id="PRU10141"/>
    </source>
</evidence>
<evidence type="ECO:0000256" key="4">
    <source>
        <dbReference type="ARBA" id="ARBA00022737"/>
    </source>
</evidence>
<dbReference type="EMBL" id="AYRZ02000004">
    <property type="protein sequence ID" value="PHT82967.1"/>
    <property type="molecule type" value="Genomic_DNA"/>
</dbReference>
<dbReference type="PANTHER" id="PTHR27008:SF585">
    <property type="entry name" value="PROTEIN KINASE DOMAIN-CONTAINING PROTEIN"/>
    <property type="match status" value="1"/>
</dbReference>
<evidence type="ECO:0000256" key="2">
    <source>
        <dbReference type="ARBA" id="ARBA00022614"/>
    </source>
</evidence>
<evidence type="ECO:0000313" key="9">
    <source>
        <dbReference type="EMBL" id="PHT82967.1"/>
    </source>
</evidence>
<keyword evidence="6" id="KW-0472">Membrane</keyword>
<dbReference type="GO" id="GO:0016020">
    <property type="term" value="C:membrane"/>
    <property type="evidence" value="ECO:0007669"/>
    <property type="project" value="UniProtKB-SubCell"/>
</dbReference>
<dbReference type="InterPro" id="IPR017441">
    <property type="entry name" value="Protein_kinase_ATP_BS"/>
</dbReference>
<dbReference type="FunFam" id="3.30.200.20:FF:000661">
    <property type="entry name" value="Serine-threonine protein kinase plant-type"/>
    <property type="match status" value="1"/>
</dbReference>
<comment type="subcellular location">
    <subcellularLocation>
        <location evidence="1">Membrane</location>
    </subcellularLocation>
</comment>
<dbReference type="AlphaFoldDB" id="A0A2G2ZLU9"/>
<dbReference type="Gene3D" id="3.80.10.10">
    <property type="entry name" value="Ribonuclease Inhibitor"/>
    <property type="match status" value="1"/>
</dbReference>
<gene>
    <name evidence="9" type="ORF">T459_11410</name>
</gene>
<dbReference type="Proteomes" id="UP000222542">
    <property type="component" value="Unassembled WGS sequence"/>
</dbReference>
<keyword evidence="10" id="KW-1185">Reference proteome</keyword>
<evidence type="ECO:0000313" key="10">
    <source>
        <dbReference type="Proteomes" id="UP000222542"/>
    </source>
</evidence>
<dbReference type="Pfam" id="PF00560">
    <property type="entry name" value="LRR_1"/>
    <property type="match status" value="1"/>
</dbReference>
<organism evidence="9 10">
    <name type="scientific">Capsicum annuum</name>
    <name type="common">Capsicum pepper</name>
    <dbReference type="NCBI Taxonomy" id="4072"/>
    <lineage>
        <taxon>Eukaryota</taxon>
        <taxon>Viridiplantae</taxon>
        <taxon>Streptophyta</taxon>
        <taxon>Embryophyta</taxon>
        <taxon>Tracheophyta</taxon>
        <taxon>Spermatophyta</taxon>
        <taxon>Magnoliopsida</taxon>
        <taxon>eudicotyledons</taxon>
        <taxon>Gunneridae</taxon>
        <taxon>Pentapetalae</taxon>
        <taxon>asterids</taxon>
        <taxon>lamiids</taxon>
        <taxon>Solanales</taxon>
        <taxon>Solanaceae</taxon>
        <taxon>Solanoideae</taxon>
        <taxon>Capsiceae</taxon>
        <taxon>Capsicum</taxon>
    </lineage>
</organism>
<dbReference type="PROSITE" id="PS50011">
    <property type="entry name" value="PROTEIN_KINASE_DOM"/>
    <property type="match status" value="1"/>
</dbReference>
<dbReference type="GO" id="GO:0004672">
    <property type="term" value="F:protein kinase activity"/>
    <property type="evidence" value="ECO:0007669"/>
    <property type="project" value="InterPro"/>
</dbReference>
<name>A0A2G2ZLU9_CAPAN</name>
<evidence type="ECO:0000256" key="6">
    <source>
        <dbReference type="ARBA" id="ARBA00023136"/>
    </source>
</evidence>
<keyword evidence="2" id="KW-0433">Leucine-rich repeat</keyword>
<dbReference type="InterPro" id="IPR001611">
    <property type="entry name" value="Leu-rich_rpt"/>
</dbReference>
<keyword evidence="7" id="KW-0067">ATP-binding</keyword>
<evidence type="ECO:0000256" key="5">
    <source>
        <dbReference type="ARBA" id="ARBA00022989"/>
    </source>
</evidence>
<keyword evidence="5" id="KW-1133">Transmembrane helix</keyword>
<evidence type="ECO:0000259" key="8">
    <source>
        <dbReference type="PROSITE" id="PS50011"/>
    </source>
</evidence>
<dbReference type="Pfam" id="PF07714">
    <property type="entry name" value="PK_Tyr_Ser-Thr"/>
    <property type="match status" value="1"/>
</dbReference>
<dbReference type="InterPro" id="IPR051809">
    <property type="entry name" value="Plant_receptor-like_S/T_kinase"/>
</dbReference>
<dbReference type="InterPro" id="IPR000719">
    <property type="entry name" value="Prot_kinase_dom"/>
</dbReference>
<evidence type="ECO:0000256" key="3">
    <source>
        <dbReference type="ARBA" id="ARBA00022692"/>
    </source>
</evidence>
<dbReference type="Gene3D" id="3.30.200.20">
    <property type="entry name" value="Phosphorylase Kinase, domain 1"/>
    <property type="match status" value="1"/>
</dbReference>
<dbReference type="InterPro" id="IPR011009">
    <property type="entry name" value="Kinase-like_dom_sf"/>
</dbReference>
<dbReference type="InterPro" id="IPR001245">
    <property type="entry name" value="Ser-Thr/Tyr_kinase_cat_dom"/>
</dbReference>
<dbReference type="InterPro" id="IPR032675">
    <property type="entry name" value="LRR_dom_sf"/>
</dbReference>
<sequence>MVLDILSNNMAGSLPPEIRKLKAATLIDLSMNQFLNGIRREIGGLRNLVHLSLRHNKLQGSIPDSVSNMVGKRAPQLADPLSTKKRETISYYELLQAMDDLSESNLIGSGSFGSVYKGILKSGTVIAVKVFNLQVDAAFKSFDTECEVLRSLRHRDLVKVITSCSNLDFKALILEYMPNGSLEKYLYLHNYFLDTN</sequence>
<accession>A0A2G2ZLU9</accession>
<keyword evidence="3" id="KW-0812">Transmembrane</keyword>
<proteinExistence type="predicted"/>
<reference evidence="9 10" key="1">
    <citation type="journal article" date="2014" name="Nat. Genet.">
        <title>Genome sequence of the hot pepper provides insights into the evolution of pungency in Capsicum species.</title>
        <authorList>
            <person name="Kim S."/>
            <person name="Park M."/>
            <person name="Yeom S.I."/>
            <person name="Kim Y.M."/>
            <person name="Lee J.M."/>
            <person name="Lee H.A."/>
            <person name="Seo E."/>
            <person name="Choi J."/>
            <person name="Cheong K."/>
            <person name="Kim K.T."/>
            <person name="Jung K."/>
            <person name="Lee G.W."/>
            <person name="Oh S.K."/>
            <person name="Bae C."/>
            <person name="Kim S.B."/>
            <person name="Lee H.Y."/>
            <person name="Kim S.Y."/>
            <person name="Kim M.S."/>
            <person name="Kang B.C."/>
            <person name="Jo Y.D."/>
            <person name="Yang H.B."/>
            <person name="Jeong H.J."/>
            <person name="Kang W.H."/>
            <person name="Kwon J.K."/>
            <person name="Shin C."/>
            <person name="Lim J.Y."/>
            <person name="Park J.H."/>
            <person name="Huh J.H."/>
            <person name="Kim J.S."/>
            <person name="Kim B.D."/>
            <person name="Cohen O."/>
            <person name="Paran I."/>
            <person name="Suh M.C."/>
            <person name="Lee S.B."/>
            <person name="Kim Y.K."/>
            <person name="Shin Y."/>
            <person name="Noh S.J."/>
            <person name="Park J."/>
            <person name="Seo Y.S."/>
            <person name="Kwon S.Y."/>
            <person name="Kim H.A."/>
            <person name="Park J.M."/>
            <person name="Kim H.J."/>
            <person name="Choi S.B."/>
            <person name="Bosland P.W."/>
            <person name="Reeves G."/>
            <person name="Jo S.H."/>
            <person name="Lee B.W."/>
            <person name="Cho H.T."/>
            <person name="Choi H.S."/>
            <person name="Lee M.S."/>
            <person name="Yu Y."/>
            <person name="Do Choi Y."/>
            <person name="Park B.S."/>
            <person name="van Deynze A."/>
            <person name="Ashrafi H."/>
            <person name="Hill T."/>
            <person name="Kim W.T."/>
            <person name="Pai H.S."/>
            <person name="Ahn H.K."/>
            <person name="Yeam I."/>
            <person name="Giovannoni J.J."/>
            <person name="Rose J.K."/>
            <person name="Sorensen I."/>
            <person name="Lee S.J."/>
            <person name="Kim R.W."/>
            <person name="Choi I.Y."/>
            <person name="Choi B.S."/>
            <person name="Lim J.S."/>
            <person name="Lee Y.H."/>
            <person name="Choi D."/>
        </authorList>
    </citation>
    <scope>NUCLEOTIDE SEQUENCE [LARGE SCALE GENOMIC DNA]</scope>
    <source>
        <strain evidence="10">cv. CM334</strain>
    </source>
</reference>
<dbReference type="PROSITE" id="PS00107">
    <property type="entry name" value="PROTEIN_KINASE_ATP"/>
    <property type="match status" value="1"/>
</dbReference>
<keyword evidence="4" id="KW-0677">Repeat</keyword>
<evidence type="ECO:0000256" key="1">
    <source>
        <dbReference type="ARBA" id="ARBA00004370"/>
    </source>
</evidence>
<keyword evidence="7" id="KW-0547">Nucleotide-binding</keyword>
<dbReference type="SUPFAM" id="SSF52058">
    <property type="entry name" value="L domain-like"/>
    <property type="match status" value="1"/>
</dbReference>
<protein>
    <recommendedName>
        <fullName evidence="8">Protein kinase domain-containing protein</fullName>
    </recommendedName>
</protein>
<dbReference type="PANTHER" id="PTHR27008">
    <property type="entry name" value="OS04G0122200 PROTEIN"/>
    <property type="match status" value="1"/>
</dbReference>
<feature type="binding site" evidence="7">
    <location>
        <position position="140"/>
    </location>
    <ligand>
        <name>ATP</name>
        <dbReference type="ChEBI" id="CHEBI:30616"/>
    </ligand>
</feature>
<dbReference type="Gramene" id="PHT82967">
    <property type="protein sequence ID" value="PHT82967"/>
    <property type="gene ID" value="T459_11410"/>
</dbReference>
<feature type="domain" description="Protein kinase" evidence="8">
    <location>
        <begin position="101"/>
        <end position="196"/>
    </location>
</feature>
<reference evidence="9 10" key="2">
    <citation type="journal article" date="2017" name="Genome Biol.">
        <title>New reference genome sequences of hot pepper reveal the massive evolution of plant disease-resistance genes by retroduplication.</title>
        <authorList>
            <person name="Kim S."/>
            <person name="Park J."/>
            <person name="Yeom S.I."/>
            <person name="Kim Y.M."/>
            <person name="Seo E."/>
            <person name="Kim K.T."/>
            <person name="Kim M.S."/>
            <person name="Lee J.M."/>
            <person name="Cheong K."/>
            <person name="Shin H.S."/>
            <person name="Kim S.B."/>
            <person name="Han K."/>
            <person name="Lee J."/>
            <person name="Park M."/>
            <person name="Lee H.A."/>
            <person name="Lee H.Y."/>
            <person name="Lee Y."/>
            <person name="Oh S."/>
            <person name="Lee J.H."/>
            <person name="Choi E."/>
            <person name="Choi E."/>
            <person name="Lee S.E."/>
            <person name="Jeon J."/>
            <person name="Kim H."/>
            <person name="Choi G."/>
            <person name="Song H."/>
            <person name="Lee J."/>
            <person name="Lee S.C."/>
            <person name="Kwon J.K."/>
            <person name="Lee H.Y."/>
            <person name="Koo N."/>
            <person name="Hong Y."/>
            <person name="Kim R.W."/>
            <person name="Kang W.H."/>
            <person name="Huh J.H."/>
            <person name="Kang B.C."/>
            <person name="Yang T.J."/>
            <person name="Lee Y.H."/>
            <person name="Bennetzen J.L."/>
            <person name="Choi D."/>
        </authorList>
    </citation>
    <scope>NUCLEOTIDE SEQUENCE [LARGE SCALE GENOMIC DNA]</scope>
    <source>
        <strain evidence="10">cv. CM334</strain>
    </source>
</reference>
<dbReference type="GO" id="GO:0005524">
    <property type="term" value="F:ATP binding"/>
    <property type="evidence" value="ECO:0007669"/>
    <property type="project" value="UniProtKB-UniRule"/>
</dbReference>